<dbReference type="EMBL" id="NISK01000003">
    <property type="protein sequence ID" value="OWQ95656.1"/>
    <property type="molecule type" value="Genomic_DNA"/>
</dbReference>
<dbReference type="Proteomes" id="UP000197361">
    <property type="component" value="Unassembled WGS sequence"/>
</dbReference>
<proteinExistence type="predicted"/>
<sequence length="62" mass="6617">MDNACYPGRIKACDKSIFFGKSGKVRLSVMTFPGNLSLTVGQEFGLCPGPRQIASGPVLEIL</sequence>
<keyword evidence="2" id="KW-1185">Reference proteome</keyword>
<organism evidence="1 2">
    <name type="scientific">Sphingopyxis bauzanensis</name>
    <dbReference type="NCBI Taxonomy" id="651663"/>
    <lineage>
        <taxon>Bacteria</taxon>
        <taxon>Pseudomonadati</taxon>
        <taxon>Pseudomonadota</taxon>
        <taxon>Alphaproteobacteria</taxon>
        <taxon>Sphingomonadales</taxon>
        <taxon>Sphingomonadaceae</taxon>
        <taxon>Sphingopyxis</taxon>
    </lineage>
</organism>
<gene>
    <name evidence="1" type="ORF">CDQ92_12760</name>
</gene>
<name>A0A246JS37_9SPHN</name>
<dbReference type="AlphaFoldDB" id="A0A246JS37"/>
<comment type="caution">
    <text evidence="1">The sequence shown here is derived from an EMBL/GenBank/DDBJ whole genome shotgun (WGS) entry which is preliminary data.</text>
</comment>
<evidence type="ECO:0000313" key="1">
    <source>
        <dbReference type="EMBL" id="OWQ95656.1"/>
    </source>
</evidence>
<reference evidence="1 2" key="1">
    <citation type="journal article" date="2010" name="Int. J. Syst. Evol. Microbiol.">
        <title>Sphingopyxis bauzanensis sp. nov., a psychrophilic bacterium isolated from soil.</title>
        <authorList>
            <person name="Zhang D.C."/>
            <person name="Liu H.C."/>
            <person name="Xin Y.H."/>
            <person name="Zhou Y.G."/>
            <person name="Schinner F."/>
            <person name="Margesin R."/>
        </authorList>
    </citation>
    <scope>NUCLEOTIDE SEQUENCE [LARGE SCALE GENOMIC DNA]</scope>
    <source>
        <strain evidence="1 2">DSM 22271</strain>
    </source>
</reference>
<accession>A0A246JS37</accession>
<protein>
    <submittedName>
        <fullName evidence="1">Uncharacterized protein</fullName>
    </submittedName>
</protein>
<evidence type="ECO:0000313" key="2">
    <source>
        <dbReference type="Proteomes" id="UP000197361"/>
    </source>
</evidence>